<protein>
    <submittedName>
        <fullName evidence="2">Uncharacterized protein</fullName>
    </submittedName>
</protein>
<accession>A0A853A1F0</accession>
<dbReference type="AlphaFoldDB" id="A0A853A1F0"/>
<dbReference type="EMBL" id="JACBZD010000001">
    <property type="protein sequence ID" value="NYI04228.1"/>
    <property type="molecule type" value="Genomic_DNA"/>
</dbReference>
<evidence type="ECO:0000313" key="2">
    <source>
        <dbReference type="EMBL" id="NYI04228.1"/>
    </source>
</evidence>
<dbReference type="Proteomes" id="UP000567795">
    <property type="component" value="Unassembled WGS sequence"/>
</dbReference>
<dbReference type="InterPro" id="IPR046037">
    <property type="entry name" value="DUF5995"/>
</dbReference>
<feature type="region of interest" description="Disordered" evidence="1">
    <location>
        <begin position="1"/>
        <end position="24"/>
    </location>
</feature>
<comment type="caution">
    <text evidence="2">The sequence shown here is derived from an EMBL/GenBank/DDBJ whole genome shotgun (WGS) entry which is preliminary data.</text>
</comment>
<sequence>MTTQAPITSTGRSGPGGPDAADAADGPRLAAVVARLAALQEALPAGDGVRHFNGVYLRVTEEIDAALAAGHFADPARTGRLAAVFAERYLVAVDVAARGREPEACWRPLFETRGHGGVHAVQFAVAGMNAHIEHDLPLSVLDVCRADGVPPEAVREDFLAVNAVLARVEAECRELLLPGPDALDLAGPLAHLVNSWSVSRARDAAWATALTLDALGDGPRGLVELATAALSRTVGLVSRQLLTPVGAVAAALDG</sequence>
<gene>
    <name evidence="2" type="ORF">FHU37_001171</name>
</gene>
<proteinExistence type="predicted"/>
<name>A0A853A1F0_9ACTN</name>
<evidence type="ECO:0000313" key="3">
    <source>
        <dbReference type="Proteomes" id="UP000567795"/>
    </source>
</evidence>
<dbReference type="Pfam" id="PF19458">
    <property type="entry name" value="DUF5995"/>
    <property type="match status" value="1"/>
</dbReference>
<organism evidence="2 3">
    <name type="scientific">Allostreptomyces psammosilenae</name>
    <dbReference type="NCBI Taxonomy" id="1892865"/>
    <lineage>
        <taxon>Bacteria</taxon>
        <taxon>Bacillati</taxon>
        <taxon>Actinomycetota</taxon>
        <taxon>Actinomycetes</taxon>
        <taxon>Kitasatosporales</taxon>
        <taxon>Streptomycetaceae</taxon>
        <taxon>Allostreptomyces</taxon>
    </lineage>
</organism>
<evidence type="ECO:0000256" key="1">
    <source>
        <dbReference type="SAM" id="MobiDB-lite"/>
    </source>
</evidence>
<reference evidence="2 3" key="1">
    <citation type="submission" date="2020-07" db="EMBL/GenBank/DDBJ databases">
        <title>Sequencing the genomes of 1000 actinobacteria strains.</title>
        <authorList>
            <person name="Klenk H.-P."/>
        </authorList>
    </citation>
    <scope>NUCLEOTIDE SEQUENCE [LARGE SCALE GENOMIC DNA]</scope>
    <source>
        <strain evidence="2 3">DSM 42178</strain>
    </source>
</reference>
<dbReference type="RefSeq" id="WP_246449590.1">
    <property type="nucleotide sequence ID" value="NZ_JACBZD010000001.1"/>
</dbReference>
<keyword evidence="3" id="KW-1185">Reference proteome</keyword>
<feature type="compositionally biased region" description="Polar residues" evidence="1">
    <location>
        <begin position="1"/>
        <end position="12"/>
    </location>
</feature>